<evidence type="ECO:0000256" key="2">
    <source>
        <dbReference type="SAM" id="Phobius"/>
    </source>
</evidence>
<keyword evidence="4" id="KW-1185">Reference proteome</keyword>
<keyword evidence="2" id="KW-0472">Membrane</keyword>
<dbReference type="eggNOG" id="ENOG502SDYH">
    <property type="taxonomic scope" value="Eukaryota"/>
</dbReference>
<dbReference type="InParanoid" id="G4T8Q4"/>
<dbReference type="Proteomes" id="UP000007148">
    <property type="component" value="Unassembled WGS sequence"/>
</dbReference>
<gene>
    <name evidence="3" type="ORF">PIIN_01540</name>
</gene>
<feature type="region of interest" description="Disordered" evidence="1">
    <location>
        <begin position="203"/>
        <end position="255"/>
    </location>
</feature>
<dbReference type="OMA" id="NTAVPHW"/>
<evidence type="ECO:0000313" key="3">
    <source>
        <dbReference type="EMBL" id="CCA67713.1"/>
    </source>
</evidence>
<comment type="caution">
    <text evidence="3">The sequence shown here is derived from an EMBL/GenBank/DDBJ whole genome shotgun (WGS) entry which is preliminary data.</text>
</comment>
<organism evidence="3 4">
    <name type="scientific">Serendipita indica (strain DSM 11827)</name>
    <name type="common">Root endophyte fungus</name>
    <name type="synonym">Piriformospora indica</name>
    <dbReference type="NCBI Taxonomy" id="1109443"/>
    <lineage>
        <taxon>Eukaryota</taxon>
        <taxon>Fungi</taxon>
        <taxon>Dikarya</taxon>
        <taxon>Basidiomycota</taxon>
        <taxon>Agaricomycotina</taxon>
        <taxon>Agaricomycetes</taxon>
        <taxon>Sebacinales</taxon>
        <taxon>Serendipitaceae</taxon>
        <taxon>Serendipita</taxon>
    </lineage>
</organism>
<name>G4T8Q4_SERID</name>
<proteinExistence type="predicted"/>
<keyword evidence="2" id="KW-1133">Transmembrane helix</keyword>
<sequence length="355" mass="37513">MSNSVGHSPCLVAAELQSLCSGGDWTVPALPHLPNGDRQAYNSPDASNRNVCICSWAVYNLMSACAACQDGGWRSWPVWSTACGASENLVAAQAFPSQITIPSTTLIPIYAAKDPSSWTASSFNVTEAKFVGSGDFTQTSSASTQSSTTSPTLSPTTTPSGQTSTHTGAIVGGVLGGVLGILLLALLAVFLLCPSLLSRRRSEAEPAMTQNSNLVPRSNPVSTYTTSAPPHSERMVPQPPFASQPTFQHPTANYSSTSIFGSHQPYYQHSLLASDVPSLSSPPRTDERSFMTDPSNRSISVYSAPVAQHIPTRVELSRQNSSQSSTHPLLGPNHSLGRQYHAGSVEGSLASGERY</sequence>
<accession>G4T8Q4</accession>
<evidence type="ECO:0000313" key="4">
    <source>
        <dbReference type="Proteomes" id="UP000007148"/>
    </source>
</evidence>
<dbReference type="AlphaFoldDB" id="G4T8Q4"/>
<feature type="compositionally biased region" description="Polar residues" evidence="1">
    <location>
        <begin position="243"/>
        <end position="255"/>
    </location>
</feature>
<feature type="region of interest" description="Disordered" evidence="1">
    <location>
        <begin position="138"/>
        <end position="165"/>
    </location>
</feature>
<protein>
    <recommendedName>
        <fullName evidence="5">Transmembrane protein</fullName>
    </recommendedName>
</protein>
<feature type="region of interest" description="Disordered" evidence="1">
    <location>
        <begin position="274"/>
        <end position="297"/>
    </location>
</feature>
<dbReference type="HOGENOM" id="CLU_781009_0_0_1"/>
<feature type="region of interest" description="Disordered" evidence="1">
    <location>
        <begin position="315"/>
        <end position="355"/>
    </location>
</feature>
<keyword evidence="2" id="KW-0812">Transmembrane</keyword>
<reference evidence="3 4" key="1">
    <citation type="journal article" date="2011" name="PLoS Pathog.">
        <title>Endophytic Life Strategies Decoded by Genome and Transcriptome Analyses of the Mutualistic Root Symbiont Piriformospora indica.</title>
        <authorList>
            <person name="Zuccaro A."/>
            <person name="Lahrmann U."/>
            <person name="Guldener U."/>
            <person name="Langen G."/>
            <person name="Pfiffi S."/>
            <person name="Biedenkopf D."/>
            <person name="Wong P."/>
            <person name="Samans B."/>
            <person name="Grimm C."/>
            <person name="Basiewicz M."/>
            <person name="Murat C."/>
            <person name="Martin F."/>
            <person name="Kogel K.H."/>
        </authorList>
    </citation>
    <scope>NUCLEOTIDE SEQUENCE [LARGE SCALE GENOMIC DNA]</scope>
    <source>
        <strain evidence="3 4">DSM 11827</strain>
    </source>
</reference>
<feature type="transmembrane region" description="Helical" evidence="2">
    <location>
        <begin position="169"/>
        <end position="193"/>
    </location>
</feature>
<dbReference type="OrthoDB" id="2796893at2759"/>
<evidence type="ECO:0008006" key="5">
    <source>
        <dbReference type="Google" id="ProtNLM"/>
    </source>
</evidence>
<dbReference type="EMBL" id="CAFZ01000018">
    <property type="protein sequence ID" value="CCA67713.1"/>
    <property type="molecule type" value="Genomic_DNA"/>
</dbReference>
<dbReference type="STRING" id="1109443.G4T8Q4"/>
<feature type="compositionally biased region" description="Polar residues" evidence="1">
    <location>
        <begin position="317"/>
        <end position="327"/>
    </location>
</feature>
<feature type="compositionally biased region" description="Polar residues" evidence="1">
    <location>
        <begin position="208"/>
        <end position="229"/>
    </location>
</feature>
<evidence type="ECO:0000256" key="1">
    <source>
        <dbReference type="SAM" id="MobiDB-lite"/>
    </source>
</evidence>